<feature type="compositionally biased region" description="Basic residues" evidence="1">
    <location>
        <begin position="10"/>
        <end position="20"/>
    </location>
</feature>
<proteinExistence type="predicted"/>
<feature type="region of interest" description="Disordered" evidence="1">
    <location>
        <begin position="43"/>
        <end position="63"/>
    </location>
</feature>
<dbReference type="KEGG" id="fcy:FRACYDRAFT_240404"/>
<evidence type="ECO:0000256" key="1">
    <source>
        <dbReference type="SAM" id="MobiDB-lite"/>
    </source>
</evidence>
<feature type="region of interest" description="Disordered" evidence="1">
    <location>
        <begin position="1"/>
        <end position="31"/>
    </location>
</feature>
<accession>A0A1E7FC08</accession>
<dbReference type="Proteomes" id="UP000095751">
    <property type="component" value="Unassembled WGS sequence"/>
</dbReference>
<dbReference type="InParanoid" id="A0A1E7FC08"/>
<dbReference type="EMBL" id="KV784359">
    <property type="protein sequence ID" value="OEU15712.1"/>
    <property type="molecule type" value="Genomic_DNA"/>
</dbReference>
<gene>
    <name evidence="2" type="ORF">FRACYDRAFT_240404</name>
</gene>
<dbReference type="AlphaFoldDB" id="A0A1E7FC08"/>
<evidence type="ECO:0000313" key="3">
    <source>
        <dbReference type="Proteomes" id="UP000095751"/>
    </source>
</evidence>
<name>A0A1E7FC08_9STRA</name>
<organism evidence="2 3">
    <name type="scientific">Fragilariopsis cylindrus CCMP1102</name>
    <dbReference type="NCBI Taxonomy" id="635003"/>
    <lineage>
        <taxon>Eukaryota</taxon>
        <taxon>Sar</taxon>
        <taxon>Stramenopiles</taxon>
        <taxon>Ochrophyta</taxon>
        <taxon>Bacillariophyta</taxon>
        <taxon>Bacillariophyceae</taxon>
        <taxon>Bacillariophycidae</taxon>
        <taxon>Bacillariales</taxon>
        <taxon>Bacillariaceae</taxon>
        <taxon>Fragilariopsis</taxon>
    </lineage>
</organism>
<reference evidence="2 3" key="1">
    <citation type="submission" date="2016-09" db="EMBL/GenBank/DDBJ databases">
        <title>Extensive genetic diversity and differential bi-allelic expression allows diatom success in the polar Southern Ocean.</title>
        <authorList>
            <consortium name="DOE Joint Genome Institute"/>
            <person name="Mock T."/>
            <person name="Otillar R.P."/>
            <person name="Strauss J."/>
            <person name="Dupont C."/>
            <person name="Frickenhaus S."/>
            <person name="Maumus F."/>
            <person name="Mcmullan M."/>
            <person name="Sanges R."/>
            <person name="Schmutz J."/>
            <person name="Toseland A."/>
            <person name="Valas R."/>
            <person name="Veluchamy A."/>
            <person name="Ward B.J."/>
            <person name="Allen A."/>
            <person name="Barry K."/>
            <person name="Falciatore A."/>
            <person name="Ferrante M."/>
            <person name="Fortunato A.E."/>
            <person name="Gloeckner G."/>
            <person name="Gruber A."/>
            <person name="Hipkin R."/>
            <person name="Janech M."/>
            <person name="Kroth P."/>
            <person name="Leese F."/>
            <person name="Lindquist E."/>
            <person name="Lyon B.R."/>
            <person name="Martin J."/>
            <person name="Mayer C."/>
            <person name="Parker M."/>
            <person name="Quesneville H."/>
            <person name="Raymond J."/>
            <person name="Uhlig C."/>
            <person name="Valentin K.U."/>
            <person name="Worden A.Z."/>
            <person name="Armbrust E.V."/>
            <person name="Bowler C."/>
            <person name="Green B."/>
            <person name="Moulton V."/>
            <person name="Van Oosterhout C."/>
            <person name="Grigoriev I."/>
        </authorList>
    </citation>
    <scope>NUCLEOTIDE SEQUENCE [LARGE SCALE GENOMIC DNA]</scope>
    <source>
        <strain evidence="2 3">CCMP1102</strain>
    </source>
</reference>
<keyword evidence="3" id="KW-1185">Reference proteome</keyword>
<sequence>MTSCFPPSHMIKRAGTKRKRSTTDTNSENNTFDKNMVAYSFVSKEKNKQTSDIDYGNKASSGDDEESFLVVTTNMGTSKDNQFGGLLLDITSGKSPVHSDGLKPSPFNETTKMAEMKKNSVGGEGPNAKLLVPGNFREQFALSDDKLINSMCLDSTEQI</sequence>
<evidence type="ECO:0000313" key="2">
    <source>
        <dbReference type="EMBL" id="OEU15712.1"/>
    </source>
</evidence>
<protein>
    <submittedName>
        <fullName evidence="2">Uncharacterized protein</fullName>
    </submittedName>
</protein>